<sequence length="109" mass="11880">MGIVLVSMYGLKVIQFKQEVRTGTYCRDSNTRTKRRTHTQFLSSRVHLDAPHPTDIVPASLPTPQAPFITQASPLSSQPIRISATPVPTHSCSLLPAVFPAQLVSQLSG</sequence>
<evidence type="ECO:0000313" key="1">
    <source>
        <dbReference type="EMBL" id="KAJ7996624.1"/>
    </source>
</evidence>
<protein>
    <submittedName>
        <fullName evidence="1">Uncharacterized protein</fullName>
    </submittedName>
</protein>
<dbReference type="Proteomes" id="UP001157502">
    <property type="component" value="Chromosome 20"/>
</dbReference>
<evidence type="ECO:0000313" key="2">
    <source>
        <dbReference type="Proteomes" id="UP001157502"/>
    </source>
</evidence>
<keyword evidence="2" id="KW-1185">Reference proteome</keyword>
<reference evidence="1" key="1">
    <citation type="submission" date="2021-05" db="EMBL/GenBank/DDBJ databases">
        <authorList>
            <person name="Pan Q."/>
            <person name="Jouanno E."/>
            <person name="Zahm M."/>
            <person name="Klopp C."/>
            <person name="Cabau C."/>
            <person name="Louis A."/>
            <person name="Berthelot C."/>
            <person name="Parey E."/>
            <person name="Roest Crollius H."/>
            <person name="Montfort J."/>
            <person name="Robinson-Rechavi M."/>
            <person name="Bouchez O."/>
            <person name="Lampietro C."/>
            <person name="Lopez Roques C."/>
            <person name="Donnadieu C."/>
            <person name="Postlethwait J."/>
            <person name="Bobe J."/>
            <person name="Dillon D."/>
            <person name="Chandos A."/>
            <person name="von Hippel F."/>
            <person name="Guiguen Y."/>
        </authorList>
    </citation>
    <scope>NUCLEOTIDE SEQUENCE</scope>
    <source>
        <strain evidence="1">YG-Jan2019</strain>
    </source>
</reference>
<comment type="caution">
    <text evidence="1">The sequence shown here is derived from an EMBL/GenBank/DDBJ whole genome shotgun (WGS) entry which is preliminary data.</text>
</comment>
<proteinExistence type="predicted"/>
<name>A0ACC2FYT7_DALPE</name>
<accession>A0ACC2FYT7</accession>
<organism evidence="1 2">
    <name type="scientific">Dallia pectoralis</name>
    <name type="common">Alaska blackfish</name>
    <dbReference type="NCBI Taxonomy" id="75939"/>
    <lineage>
        <taxon>Eukaryota</taxon>
        <taxon>Metazoa</taxon>
        <taxon>Chordata</taxon>
        <taxon>Craniata</taxon>
        <taxon>Vertebrata</taxon>
        <taxon>Euteleostomi</taxon>
        <taxon>Actinopterygii</taxon>
        <taxon>Neopterygii</taxon>
        <taxon>Teleostei</taxon>
        <taxon>Protacanthopterygii</taxon>
        <taxon>Esociformes</taxon>
        <taxon>Umbridae</taxon>
        <taxon>Dallia</taxon>
    </lineage>
</organism>
<gene>
    <name evidence="1" type="ORF">DPEC_G00238980</name>
</gene>
<dbReference type="EMBL" id="CM055747">
    <property type="protein sequence ID" value="KAJ7996624.1"/>
    <property type="molecule type" value="Genomic_DNA"/>
</dbReference>